<evidence type="ECO:0008006" key="4">
    <source>
        <dbReference type="Google" id="ProtNLM"/>
    </source>
</evidence>
<name>A0A9P5YX17_9AGAR</name>
<dbReference type="OrthoDB" id="10640666at2759"/>
<comment type="caution">
    <text evidence="2">The sequence shown here is derived from an EMBL/GenBank/DDBJ whole genome shotgun (WGS) entry which is preliminary data.</text>
</comment>
<feature type="compositionally biased region" description="Polar residues" evidence="1">
    <location>
        <begin position="31"/>
        <end position="41"/>
    </location>
</feature>
<keyword evidence="3" id="KW-1185">Reference proteome</keyword>
<protein>
    <recommendedName>
        <fullName evidence="4">DUF4145 domain-containing protein</fullName>
    </recommendedName>
</protein>
<accession>A0A9P5YX17</accession>
<dbReference type="EMBL" id="MU155284">
    <property type="protein sequence ID" value="KAF9476741.1"/>
    <property type="molecule type" value="Genomic_DNA"/>
</dbReference>
<proteinExistence type="predicted"/>
<organism evidence="2 3">
    <name type="scientific">Pholiota conissans</name>
    <dbReference type="NCBI Taxonomy" id="109636"/>
    <lineage>
        <taxon>Eukaryota</taxon>
        <taxon>Fungi</taxon>
        <taxon>Dikarya</taxon>
        <taxon>Basidiomycota</taxon>
        <taxon>Agaricomycotina</taxon>
        <taxon>Agaricomycetes</taxon>
        <taxon>Agaricomycetidae</taxon>
        <taxon>Agaricales</taxon>
        <taxon>Agaricineae</taxon>
        <taxon>Strophariaceae</taxon>
        <taxon>Pholiota</taxon>
    </lineage>
</organism>
<evidence type="ECO:0000256" key="1">
    <source>
        <dbReference type="SAM" id="MobiDB-lite"/>
    </source>
</evidence>
<reference evidence="2" key="1">
    <citation type="submission" date="2020-11" db="EMBL/GenBank/DDBJ databases">
        <authorList>
            <consortium name="DOE Joint Genome Institute"/>
            <person name="Ahrendt S."/>
            <person name="Riley R."/>
            <person name="Andreopoulos W."/>
            <person name="Labutti K."/>
            <person name="Pangilinan J."/>
            <person name="Ruiz-Duenas F.J."/>
            <person name="Barrasa J.M."/>
            <person name="Sanchez-Garcia M."/>
            <person name="Camarero S."/>
            <person name="Miyauchi S."/>
            <person name="Serrano A."/>
            <person name="Linde D."/>
            <person name="Babiker R."/>
            <person name="Drula E."/>
            <person name="Ayuso-Fernandez I."/>
            <person name="Pacheco R."/>
            <person name="Padilla G."/>
            <person name="Ferreira P."/>
            <person name="Barriuso J."/>
            <person name="Kellner H."/>
            <person name="Castanera R."/>
            <person name="Alfaro M."/>
            <person name="Ramirez L."/>
            <person name="Pisabarro A.G."/>
            <person name="Kuo A."/>
            <person name="Tritt A."/>
            <person name="Lipzen A."/>
            <person name="He G."/>
            <person name="Yan M."/>
            <person name="Ng V."/>
            <person name="Cullen D."/>
            <person name="Martin F."/>
            <person name="Rosso M.-N."/>
            <person name="Henrissat B."/>
            <person name="Hibbett D."/>
            <person name="Martinez A.T."/>
            <person name="Grigoriev I.V."/>
        </authorList>
    </citation>
    <scope>NUCLEOTIDE SEQUENCE</scope>
    <source>
        <strain evidence="2">CIRM-BRFM 674</strain>
    </source>
</reference>
<feature type="region of interest" description="Disordered" evidence="1">
    <location>
        <begin position="62"/>
        <end position="91"/>
    </location>
</feature>
<sequence length="274" mass="31527">MLVLLKLKDDNPMMNRVLKETSKHRGDAQDSGISTPKPTATTYPDYVSLLAVVEEMKKDMVTRDEEVKTQHRATQERLDTSEENHRTTEENLKATKKSLEERLKVAEERLKATEDSAEERAIAGDKKIADLEAEKIRLEGRYEQKADELITAIAELTRLVNHFNPLLLRILVDKARQKVLAECSKKTWRELYEEQGNEIALQQYIQRVIVIPDEVAKFISKPSSTLREDGNVAAHHAESRDVLEAVERITRPVLRDSLECTFRWVYSQEDSDEI</sequence>
<evidence type="ECO:0000313" key="2">
    <source>
        <dbReference type="EMBL" id="KAF9476741.1"/>
    </source>
</evidence>
<gene>
    <name evidence="2" type="ORF">BDN70DRAFT_882053</name>
</gene>
<evidence type="ECO:0000313" key="3">
    <source>
        <dbReference type="Proteomes" id="UP000807469"/>
    </source>
</evidence>
<dbReference type="AlphaFoldDB" id="A0A9P5YX17"/>
<dbReference type="Proteomes" id="UP000807469">
    <property type="component" value="Unassembled WGS sequence"/>
</dbReference>
<feature type="region of interest" description="Disordered" evidence="1">
    <location>
        <begin position="20"/>
        <end position="41"/>
    </location>
</feature>